<accession>A0A9P6CKI6</accession>
<organism evidence="2 3">
    <name type="scientific">Collybia nuda</name>
    <dbReference type="NCBI Taxonomy" id="64659"/>
    <lineage>
        <taxon>Eukaryota</taxon>
        <taxon>Fungi</taxon>
        <taxon>Dikarya</taxon>
        <taxon>Basidiomycota</taxon>
        <taxon>Agaricomycotina</taxon>
        <taxon>Agaricomycetes</taxon>
        <taxon>Agaricomycetidae</taxon>
        <taxon>Agaricales</taxon>
        <taxon>Tricholomatineae</taxon>
        <taxon>Clitocybaceae</taxon>
        <taxon>Collybia</taxon>
    </lineage>
</organism>
<reference evidence="2" key="1">
    <citation type="submission" date="2020-11" db="EMBL/GenBank/DDBJ databases">
        <authorList>
            <consortium name="DOE Joint Genome Institute"/>
            <person name="Ahrendt S."/>
            <person name="Riley R."/>
            <person name="Andreopoulos W."/>
            <person name="Labutti K."/>
            <person name="Pangilinan J."/>
            <person name="Ruiz-Duenas F.J."/>
            <person name="Barrasa J.M."/>
            <person name="Sanchez-Garcia M."/>
            <person name="Camarero S."/>
            <person name="Miyauchi S."/>
            <person name="Serrano A."/>
            <person name="Linde D."/>
            <person name="Babiker R."/>
            <person name="Drula E."/>
            <person name="Ayuso-Fernandez I."/>
            <person name="Pacheco R."/>
            <person name="Padilla G."/>
            <person name="Ferreira P."/>
            <person name="Barriuso J."/>
            <person name="Kellner H."/>
            <person name="Castanera R."/>
            <person name="Alfaro M."/>
            <person name="Ramirez L."/>
            <person name="Pisabarro A.G."/>
            <person name="Kuo A."/>
            <person name="Tritt A."/>
            <person name="Lipzen A."/>
            <person name="He G."/>
            <person name="Yan M."/>
            <person name="Ng V."/>
            <person name="Cullen D."/>
            <person name="Martin F."/>
            <person name="Rosso M.-N."/>
            <person name="Henrissat B."/>
            <person name="Hibbett D."/>
            <person name="Martinez A.T."/>
            <person name="Grigoriev I.V."/>
        </authorList>
    </citation>
    <scope>NUCLEOTIDE SEQUENCE</scope>
    <source>
        <strain evidence="2">CBS 247.69</strain>
    </source>
</reference>
<dbReference type="Proteomes" id="UP000807353">
    <property type="component" value="Unassembled WGS sequence"/>
</dbReference>
<evidence type="ECO:0000313" key="2">
    <source>
        <dbReference type="EMBL" id="KAF9469597.1"/>
    </source>
</evidence>
<dbReference type="InterPro" id="IPR050282">
    <property type="entry name" value="Cycloisomerase_2"/>
</dbReference>
<gene>
    <name evidence="2" type="ORF">BDZ94DRAFT_1242799</name>
</gene>
<evidence type="ECO:0000256" key="1">
    <source>
        <dbReference type="ARBA" id="ARBA00005564"/>
    </source>
</evidence>
<dbReference type="EMBL" id="MU150229">
    <property type="protein sequence ID" value="KAF9469597.1"/>
    <property type="molecule type" value="Genomic_DNA"/>
</dbReference>
<protein>
    <submittedName>
        <fullName evidence="2">Lactonase, 7-bladed beta-propeller-domain-containing protein</fullName>
    </submittedName>
</protein>
<sequence length="368" mass="39618">MVKFTIVAGAYDALLSMSTFLFDSSAHSIQLLDQFPGGTKNLWVTRHPTNTSVFYAIKNATVNDEDGSEILSFVVDKAGTMNLIDRANSRGEDAVYVGVTDAGRGLAVVNFSSGTAVSVPLQADNVTFGTTNGPTATFMGSGPDPRQPASRPHEIVQYGDELFVPDLGADKIWRISRSEENTVWNVSGFIQQPIGSGPRHIVAKDGVIYALHELINTVTAQTIPPVGSSTAPKLLASFTTLPGDVAPGSEHGVAEIMMPPTSREFPEELLYISNRNTSPDPTLRDPRGDTIAIFATKPTLRLVRQFYTGLQQLRGVAVGGDRNQYIVAAGQVDGGMAVFERIDQGRNLRAVARYQGEGAVQLVTFAWM</sequence>
<dbReference type="Gene3D" id="2.130.10.10">
    <property type="entry name" value="YVTN repeat-like/Quinoprotein amine dehydrogenase"/>
    <property type="match status" value="1"/>
</dbReference>
<dbReference type="Pfam" id="PF10282">
    <property type="entry name" value="Lactonase"/>
    <property type="match status" value="1"/>
</dbReference>
<dbReference type="AlphaFoldDB" id="A0A9P6CKI6"/>
<dbReference type="InterPro" id="IPR011048">
    <property type="entry name" value="Haem_d1_sf"/>
</dbReference>
<dbReference type="InterPro" id="IPR015943">
    <property type="entry name" value="WD40/YVTN_repeat-like_dom_sf"/>
</dbReference>
<dbReference type="GO" id="GO:0017057">
    <property type="term" value="F:6-phosphogluconolactonase activity"/>
    <property type="evidence" value="ECO:0007669"/>
    <property type="project" value="TreeGrafter"/>
</dbReference>
<proteinExistence type="inferred from homology"/>
<evidence type="ECO:0000313" key="3">
    <source>
        <dbReference type="Proteomes" id="UP000807353"/>
    </source>
</evidence>
<name>A0A9P6CKI6_9AGAR</name>
<dbReference type="InterPro" id="IPR019405">
    <property type="entry name" value="Lactonase_7-beta_prop"/>
</dbReference>
<dbReference type="PANTHER" id="PTHR30344">
    <property type="entry name" value="6-PHOSPHOGLUCONOLACTONASE-RELATED"/>
    <property type="match status" value="1"/>
</dbReference>
<dbReference type="PANTHER" id="PTHR30344:SF7">
    <property type="entry name" value="DUF2415 DOMAIN-CONTAINING PROTEIN"/>
    <property type="match status" value="1"/>
</dbReference>
<comment type="similarity">
    <text evidence="1">Belongs to the cycloisomerase 2 family.</text>
</comment>
<keyword evidence="3" id="KW-1185">Reference proteome</keyword>
<dbReference type="OrthoDB" id="9972196at2759"/>
<comment type="caution">
    <text evidence="2">The sequence shown here is derived from an EMBL/GenBank/DDBJ whole genome shotgun (WGS) entry which is preliminary data.</text>
</comment>
<dbReference type="SUPFAM" id="SSF51004">
    <property type="entry name" value="C-terminal (heme d1) domain of cytochrome cd1-nitrite reductase"/>
    <property type="match status" value="1"/>
</dbReference>